<name>A0ABY2Z3A8_9GAMM</name>
<dbReference type="Pfam" id="PF06440">
    <property type="entry name" value="DNA_pol3_theta"/>
    <property type="match status" value="1"/>
</dbReference>
<evidence type="ECO:0008006" key="3">
    <source>
        <dbReference type="Google" id="ProtNLM"/>
    </source>
</evidence>
<evidence type="ECO:0000313" key="2">
    <source>
        <dbReference type="Proteomes" id="UP000316142"/>
    </source>
</evidence>
<dbReference type="EMBL" id="VHIZ01000056">
    <property type="protein sequence ID" value="TPV22353.1"/>
    <property type="molecule type" value="Genomic_DNA"/>
</dbReference>
<gene>
    <name evidence="1" type="ORF">FJW00_19460</name>
</gene>
<sequence>MPVIPHEVEMQQPENQREYFRERLQHYRNVSLHYPRDTDAIYQKEEGK</sequence>
<dbReference type="InterPro" id="IPR009052">
    <property type="entry name" value="DNA_pol_III_theta_bac"/>
</dbReference>
<proteinExistence type="predicted"/>
<accession>A0ABY2Z3A8</accession>
<dbReference type="SUPFAM" id="SSF46575">
    <property type="entry name" value="DNA polymerase III theta subunit-like"/>
    <property type="match status" value="1"/>
</dbReference>
<dbReference type="InterPro" id="IPR036745">
    <property type="entry name" value="PolIII_theta_sf"/>
</dbReference>
<protein>
    <recommendedName>
        <fullName evidence="3">DNA polymerase III subunit theta</fullName>
    </recommendedName>
</protein>
<dbReference type="Proteomes" id="UP000316142">
    <property type="component" value="Unassembled WGS sequence"/>
</dbReference>
<organism evidence="1 2">
    <name type="scientific">Pantoea anthophila</name>
    <dbReference type="NCBI Taxonomy" id="470931"/>
    <lineage>
        <taxon>Bacteria</taxon>
        <taxon>Pseudomonadati</taxon>
        <taxon>Pseudomonadota</taxon>
        <taxon>Gammaproteobacteria</taxon>
        <taxon>Enterobacterales</taxon>
        <taxon>Erwiniaceae</taxon>
        <taxon>Pantoea</taxon>
    </lineage>
</organism>
<dbReference type="Gene3D" id="1.20.58.250">
    <property type="entry name" value="DNA polymerase III-theta"/>
    <property type="match status" value="1"/>
</dbReference>
<keyword evidence="2" id="KW-1185">Reference proteome</keyword>
<comment type="caution">
    <text evidence="1">The sequence shown here is derived from an EMBL/GenBank/DDBJ whole genome shotgun (WGS) entry which is preliminary data.</text>
</comment>
<dbReference type="RefSeq" id="WP_140925450.1">
    <property type="nucleotide sequence ID" value="NZ_JAGSSQ010000001.1"/>
</dbReference>
<reference evidence="1 2" key="1">
    <citation type="submission" date="2019-06" db="EMBL/GenBank/DDBJ databases">
        <title>Taxogenomics and systematics of the genus Pantoea.</title>
        <authorList>
            <person name="Tambong J.T."/>
        </authorList>
    </citation>
    <scope>NUCLEOTIDE SEQUENCE [LARGE SCALE GENOMIC DNA]</scope>
    <source>
        <strain evidence="1 2">LMG 2558</strain>
    </source>
</reference>
<evidence type="ECO:0000313" key="1">
    <source>
        <dbReference type="EMBL" id="TPV22353.1"/>
    </source>
</evidence>